<dbReference type="SUPFAM" id="SSF54236">
    <property type="entry name" value="Ubiquitin-like"/>
    <property type="match status" value="1"/>
</dbReference>
<dbReference type="PANTHER" id="PTHR42509">
    <property type="entry name" value="DIX DOMAIN-CONTAINING PROTEIN"/>
    <property type="match status" value="1"/>
</dbReference>
<keyword evidence="1" id="KW-0879">Wnt signaling pathway</keyword>
<dbReference type="InterPro" id="IPR029071">
    <property type="entry name" value="Ubiquitin-like_domsf"/>
</dbReference>
<dbReference type="AlphaFoldDB" id="A0A7S2RG08"/>
<reference evidence="4" key="1">
    <citation type="submission" date="2021-01" db="EMBL/GenBank/DDBJ databases">
        <authorList>
            <person name="Corre E."/>
            <person name="Pelletier E."/>
            <person name="Niang G."/>
            <person name="Scheremetjew M."/>
            <person name="Finn R."/>
            <person name="Kale V."/>
            <person name="Holt S."/>
            <person name="Cochrane G."/>
            <person name="Meng A."/>
            <person name="Brown T."/>
            <person name="Cohen L."/>
        </authorList>
    </citation>
    <scope>NUCLEOTIDE SEQUENCE</scope>
    <source>
        <strain evidence="4">NY070348D</strain>
    </source>
</reference>
<feature type="region of interest" description="Disordered" evidence="2">
    <location>
        <begin position="96"/>
        <end position="162"/>
    </location>
</feature>
<feature type="domain" description="DIX" evidence="3">
    <location>
        <begin position="1"/>
        <end position="86"/>
    </location>
</feature>
<dbReference type="SMART" id="SM00021">
    <property type="entry name" value="DAX"/>
    <property type="match status" value="1"/>
</dbReference>
<dbReference type="Gene3D" id="2.40.240.130">
    <property type="match status" value="1"/>
</dbReference>
<feature type="compositionally biased region" description="Polar residues" evidence="2">
    <location>
        <begin position="215"/>
        <end position="237"/>
    </location>
</feature>
<dbReference type="EMBL" id="HBHK01004406">
    <property type="protein sequence ID" value="CAD9668953.1"/>
    <property type="molecule type" value="Transcribed_RNA"/>
</dbReference>
<sequence>MSRTAIYYFVPEDGDEEDHPNVFTISRPSSKVRLGDVKKTFPLPGRYHFRFKKAFKNTFVWLDILDDYDVVPRFEGQLVAKVSRTSANMNTAINSHHSAQKHMSSHSAASGKHISSAGPERSQSSTPPPRRESAMSKSSSGDLLGLGLSPVSPPTPPIQTRPLEAAPASIMGASNSSMEALDWSSVPSPSPSPPLGGGMRPVSPMKNGTPIGSMPRSSSPARTGPTKQKVQMTSDLSSAAKDFRL</sequence>
<name>A0A7S2RG08_9STRA</name>
<organism evidence="4">
    <name type="scientific">Mucochytrium quahogii</name>
    <dbReference type="NCBI Taxonomy" id="96639"/>
    <lineage>
        <taxon>Eukaryota</taxon>
        <taxon>Sar</taxon>
        <taxon>Stramenopiles</taxon>
        <taxon>Bigyra</taxon>
        <taxon>Labyrinthulomycetes</taxon>
        <taxon>Thraustochytrida</taxon>
        <taxon>Thraustochytriidae</taxon>
        <taxon>Mucochytrium</taxon>
    </lineage>
</organism>
<dbReference type="InterPro" id="IPR038207">
    <property type="entry name" value="DIX_dom_sf"/>
</dbReference>
<accession>A0A7S2RG08</accession>
<evidence type="ECO:0000256" key="2">
    <source>
        <dbReference type="SAM" id="MobiDB-lite"/>
    </source>
</evidence>
<evidence type="ECO:0000256" key="1">
    <source>
        <dbReference type="ARBA" id="ARBA00022687"/>
    </source>
</evidence>
<dbReference type="Pfam" id="PF00778">
    <property type="entry name" value="DIX"/>
    <property type="match status" value="1"/>
</dbReference>
<feature type="compositionally biased region" description="Low complexity" evidence="2">
    <location>
        <begin position="138"/>
        <end position="150"/>
    </location>
</feature>
<dbReference type="InterPro" id="IPR001158">
    <property type="entry name" value="DIX"/>
</dbReference>
<protein>
    <recommendedName>
        <fullName evidence="3">DIX domain-containing protein</fullName>
    </recommendedName>
</protein>
<evidence type="ECO:0000313" key="4">
    <source>
        <dbReference type="EMBL" id="CAD9668953.1"/>
    </source>
</evidence>
<dbReference type="PANTHER" id="PTHR42509:SF1">
    <property type="entry name" value="DIX DOMAIN-CONTAINING PROTEIN"/>
    <property type="match status" value="1"/>
</dbReference>
<proteinExistence type="predicted"/>
<feature type="region of interest" description="Disordered" evidence="2">
    <location>
        <begin position="179"/>
        <end position="245"/>
    </location>
</feature>
<dbReference type="GO" id="GO:0016055">
    <property type="term" value="P:Wnt signaling pathway"/>
    <property type="evidence" value="ECO:0007669"/>
    <property type="project" value="UniProtKB-KW"/>
</dbReference>
<dbReference type="PROSITE" id="PS50841">
    <property type="entry name" value="DIX"/>
    <property type="match status" value="1"/>
</dbReference>
<gene>
    <name evidence="4" type="ORF">QSP1433_LOCUS2643</name>
</gene>
<evidence type="ECO:0000259" key="3">
    <source>
        <dbReference type="PROSITE" id="PS50841"/>
    </source>
</evidence>